<keyword evidence="5 7" id="KW-1133">Transmembrane helix</keyword>
<dbReference type="InterPro" id="IPR037185">
    <property type="entry name" value="EmrE-like"/>
</dbReference>
<reference evidence="9 10" key="1">
    <citation type="submission" date="2021-01" db="EMBL/GenBank/DDBJ databases">
        <title>Identification of strong promoters based on the transcriptome of Brevibacillus choshinensis.</title>
        <authorList>
            <person name="Yao D."/>
            <person name="Zhang K."/>
            <person name="Wu J."/>
        </authorList>
    </citation>
    <scope>NUCLEOTIDE SEQUENCE [LARGE SCALE GENOMIC DNA]</scope>
    <source>
        <strain evidence="9 10">HPD31-SP3</strain>
    </source>
</reference>
<gene>
    <name evidence="9" type="ORF">JNE38_18960</name>
</gene>
<keyword evidence="6 7" id="KW-0472">Membrane</keyword>
<evidence type="ECO:0000256" key="2">
    <source>
        <dbReference type="ARBA" id="ARBA00007362"/>
    </source>
</evidence>
<feature type="transmembrane region" description="Helical" evidence="7">
    <location>
        <begin position="149"/>
        <end position="169"/>
    </location>
</feature>
<comment type="similarity">
    <text evidence="2">Belongs to the EamA transporter family.</text>
</comment>
<evidence type="ECO:0000256" key="7">
    <source>
        <dbReference type="SAM" id="Phobius"/>
    </source>
</evidence>
<evidence type="ECO:0000256" key="6">
    <source>
        <dbReference type="ARBA" id="ARBA00023136"/>
    </source>
</evidence>
<organism evidence="9 10">
    <name type="scientific">Brevibacillus choshinensis</name>
    <dbReference type="NCBI Taxonomy" id="54911"/>
    <lineage>
        <taxon>Bacteria</taxon>
        <taxon>Bacillati</taxon>
        <taxon>Bacillota</taxon>
        <taxon>Bacilli</taxon>
        <taxon>Bacillales</taxon>
        <taxon>Paenibacillaceae</taxon>
        <taxon>Brevibacillus</taxon>
    </lineage>
</organism>
<dbReference type="InterPro" id="IPR000620">
    <property type="entry name" value="EamA_dom"/>
</dbReference>
<evidence type="ECO:0000313" key="9">
    <source>
        <dbReference type="EMBL" id="QRG65672.1"/>
    </source>
</evidence>
<keyword evidence="3" id="KW-1003">Cell membrane</keyword>
<dbReference type="Pfam" id="PF00892">
    <property type="entry name" value="EamA"/>
    <property type="match status" value="2"/>
</dbReference>
<evidence type="ECO:0000313" key="10">
    <source>
        <dbReference type="Proteomes" id="UP000596248"/>
    </source>
</evidence>
<feature type="transmembrane region" description="Helical" evidence="7">
    <location>
        <begin position="181"/>
        <end position="203"/>
    </location>
</feature>
<feature type="domain" description="EamA" evidence="8">
    <location>
        <begin position="150"/>
        <end position="286"/>
    </location>
</feature>
<dbReference type="EMBL" id="CP069127">
    <property type="protein sequence ID" value="QRG65672.1"/>
    <property type="molecule type" value="Genomic_DNA"/>
</dbReference>
<feature type="transmembrane region" description="Helical" evidence="7">
    <location>
        <begin position="124"/>
        <end position="143"/>
    </location>
</feature>
<feature type="transmembrane region" description="Helical" evidence="7">
    <location>
        <begin position="215"/>
        <end position="234"/>
    </location>
</feature>
<feature type="domain" description="EamA" evidence="8">
    <location>
        <begin position="4"/>
        <end position="138"/>
    </location>
</feature>
<evidence type="ECO:0000256" key="3">
    <source>
        <dbReference type="ARBA" id="ARBA00022475"/>
    </source>
</evidence>
<feature type="transmembrane region" description="Helical" evidence="7">
    <location>
        <begin position="246"/>
        <end position="265"/>
    </location>
</feature>
<evidence type="ECO:0000256" key="4">
    <source>
        <dbReference type="ARBA" id="ARBA00022692"/>
    </source>
</evidence>
<dbReference type="InterPro" id="IPR050638">
    <property type="entry name" value="AA-Vitamin_Transporters"/>
</dbReference>
<accession>A0ABX7FHQ2</accession>
<protein>
    <submittedName>
        <fullName evidence="9">DMT family transporter</fullName>
    </submittedName>
</protein>
<feature type="transmembrane region" description="Helical" evidence="7">
    <location>
        <begin position="7"/>
        <end position="26"/>
    </location>
</feature>
<dbReference type="RefSeq" id="WP_203255179.1">
    <property type="nucleotide sequence ID" value="NZ_CP069127.1"/>
</dbReference>
<dbReference type="Gene3D" id="1.10.3730.20">
    <property type="match status" value="2"/>
</dbReference>
<dbReference type="Proteomes" id="UP000596248">
    <property type="component" value="Chromosome"/>
</dbReference>
<dbReference type="PANTHER" id="PTHR32322">
    <property type="entry name" value="INNER MEMBRANE TRANSPORTER"/>
    <property type="match status" value="1"/>
</dbReference>
<proteinExistence type="inferred from homology"/>
<sequence>MNRAYAMLIGSVFLWGLTVVPMKWTLETIQPFTLMFLRLLLASIFLLPFAFIRRRRSPIQPAPIPWLRIAMLSLTGVSGYFWLNTYGISLTSGVNASIISATLPLFTLLLAAFYLKEQILLTQWIGLALGIGGVLLITIQPQATGQHSFWGDFLVLASQLIWTVYIVQLKRPRGEEKISSEMFTALSFFLGSLMLLPFALWEIGRFGLPTVSGKSLASFLFLVFCCTMLAYLLWNKALETIAASKAGIYLNAIPLFNVLTAILLLNEQMSWRTVLGGSFVLAGVVWAERRKSAEMQAAVKAE</sequence>
<feature type="transmembrane region" description="Helical" evidence="7">
    <location>
        <begin position="64"/>
        <end position="83"/>
    </location>
</feature>
<comment type="subcellular location">
    <subcellularLocation>
        <location evidence="1">Cell membrane</location>
        <topology evidence="1">Multi-pass membrane protein</topology>
    </subcellularLocation>
</comment>
<feature type="transmembrane region" description="Helical" evidence="7">
    <location>
        <begin position="271"/>
        <end position="287"/>
    </location>
</feature>
<evidence type="ECO:0000256" key="1">
    <source>
        <dbReference type="ARBA" id="ARBA00004651"/>
    </source>
</evidence>
<dbReference type="SUPFAM" id="SSF103481">
    <property type="entry name" value="Multidrug resistance efflux transporter EmrE"/>
    <property type="match status" value="2"/>
</dbReference>
<evidence type="ECO:0000259" key="8">
    <source>
        <dbReference type="Pfam" id="PF00892"/>
    </source>
</evidence>
<keyword evidence="10" id="KW-1185">Reference proteome</keyword>
<feature type="transmembrane region" description="Helical" evidence="7">
    <location>
        <begin position="95"/>
        <end position="115"/>
    </location>
</feature>
<name>A0ABX7FHQ2_BRECH</name>
<evidence type="ECO:0000256" key="5">
    <source>
        <dbReference type="ARBA" id="ARBA00022989"/>
    </source>
</evidence>
<dbReference type="PANTHER" id="PTHR32322:SF18">
    <property type="entry name" value="S-ADENOSYLMETHIONINE_S-ADENOSYLHOMOCYSTEINE TRANSPORTER"/>
    <property type="match status" value="1"/>
</dbReference>
<feature type="transmembrane region" description="Helical" evidence="7">
    <location>
        <begin position="32"/>
        <end position="52"/>
    </location>
</feature>
<keyword evidence="4 7" id="KW-0812">Transmembrane</keyword>